<proteinExistence type="predicted"/>
<evidence type="ECO:0000313" key="1">
    <source>
        <dbReference type="EMBL" id="KAI5675454.1"/>
    </source>
</evidence>
<evidence type="ECO:0000313" key="2">
    <source>
        <dbReference type="Proteomes" id="UP001060085"/>
    </source>
</evidence>
<comment type="caution">
    <text evidence="1">The sequence shown here is derived from an EMBL/GenBank/DDBJ whole genome shotgun (WGS) entry which is preliminary data.</text>
</comment>
<accession>A0ACC0BS19</accession>
<reference evidence="2" key="1">
    <citation type="journal article" date="2023" name="Nat. Plants">
        <title>Single-cell RNA sequencing provides a high-resolution roadmap for understanding the multicellular compartmentation of specialized metabolism.</title>
        <authorList>
            <person name="Sun S."/>
            <person name="Shen X."/>
            <person name="Li Y."/>
            <person name="Li Y."/>
            <person name="Wang S."/>
            <person name="Li R."/>
            <person name="Zhang H."/>
            <person name="Shen G."/>
            <person name="Guo B."/>
            <person name="Wei J."/>
            <person name="Xu J."/>
            <person name="St-Pierre B."/>
            <person name="Chen S."/>
            <person name="Sun C."/>
        </authorList>
    </citation>
    <scope>NUCLEOTIDE SEQUENCE [LARGE SCALE GENOMIC DNA]</scope>
</reference>
<dbReference type="Proteomes" id="UP001060085">
    <property type="component" value="Linkage Group LG02"/>
</dbReference>
<organism evidence="1 2">
    <name type="scientific">Catharanthus roseus</name>
    <name type="common">Madagascar periwinkle</name>
    <name type="synonym">Vinca rosea</name>
    <dbReference type="NCBI Taxonomy" id="4058"/>
    <lineage>
        <taxon>Eukaryota</taxon>
        <taxon>Viridiplantae</taxon>
        <taxon>Streptophyta</taxon>
        <taxon>Embryophyta</taxon>
        <taxon>Tracheophyta</taxon>
        <taxon>Spermatophyta</taxon>
        <taxon>Magnoliopsida</taxon>
        <taxon>eudicotyledons</taxon>
        <taxon>Gunneridae</taxon>
        <taxon>Pentapetalae</taxon>
        <taxon>asterids</taxon>
        <taxon>lamiids</taxon>
        <taxon>Gentianales</taxon>
        <taxon>Apocynaceae</taxon>
        <taxon>Rauvolfioideae</taxon>
        <taxon>Vinceae</taxon>
        <taxon>Catharanthinae</taxon>
        <taxon>Catharanthus</taxon>
    </lineage>
</organism>
<keyword evidence="2" id="KW-1185">Reference proteome</keyword>
<gene>
    <name evidence="1" type="ORF">M9H77_06404</name>
</gene>
<protein>
    <submittedName>
        <fullName evidence="1">Uncharacterized protein</fullName>
    </submittedName>
</protein>
<sequence>MFQDLVWHVLEKQREDLRGAETLLLSKVQVEESKETSLEDFEATKLKGEEDLNPTVGGKVLNVLIMCGWKSNQGEYVRYHESYSYDAHNQGGNANGGINHSSTNFTPRRQDSVGNFSPYARSFKHASYNYYEENRLRVGNGISYRHFEKVPRKETRNEENYVNMDESLEWSQAMGNSKGEQEMYISSQGIVKKETKKSSIVEESQRAIELLQVKEVVGALDEYMLPMKILVISRGKRAWKKRRIMRLKKKNEWKEKRA</sequence>
<dbReference type="EMBL" id="CM044702">
    <property type="protein sequence ID" value="KAI5675454.1"/>
    <property type="molecule type" value="Genomic_DNA"/>
</dbReference>
<name>A0ACC0BS19_CATRO</name>